<evidence type="ECO:0000256" key="1">
    <source>
        <dbReference type="SAM" id="Phobius"/>
    </source>
</evidence>
<dbReference type="EMBL" id="MHOZ01000043">
    <property type="protein sequence ID" value="OGZ72208.1"/>
    <property type="molecule type" value="Genomic_DNA"/>
</dbReference>
<comment type="caution">
    <text evidence="2">The sequence shown here is derived from an EMBL/GenBank/DDBJ whole genome shotgun (WGS) entry which is preliminary data.</text>
</comment>
<reference evidence="2 3" key="1">
    <citation type="journal article" date="2016" name="Nat. Commun.">
        <title>Thousands of microbial genomes shed light on interconnected biogeochemical processes in an aquifer system.</title>
        <authorList>
            <person name="Anantharaman K."/>
            <person name="Brown C.T."/>
            <person name="Hug L.A."/>
            <person name="Sharon I."/>
            <person name="Castelle C.J."/>
            <person name="Probst A.J."/>
            <person name="Thomas B.C."/>
            <person name="Singh A."/>
            <person name="Wilkins M.J."/>
            <person name="Karaoz U."/>
            <person name="Brodie E.L."/>
            <person name="Williams K.H."/>
            <person name="Hubbard S.S."/>
            <person name="Banfield J.F."/>
        </authorList>
    </citation>
    <scope>NUCLEOTIDE SEQUENCE [LARGE SCALE GENOMIC DNA]</scope>
</reference>
<feature type="transmembrane region" description="Helical" evidence="1">
    <location>
        <begin position="67"/>
        <end position="92"/>
    </location>
</feature>
<evidence type="ECO:0000313" key="2">
    <source>
        <dbReference type="EMBL" id="OGZ72208.1"/>
    </source>
</evidence>
<accession>A0A1G2IDJ8</accession>
<protein>
    <submittedName>
        <fullName evidence="2">Uncharacterized protein</fullName>
    </submittedName>
</protein>
<keyword evidence="1" id="KW-0812">Transmembrane</keyword>
<organism evidence="2 3">
    <name type="scientific">Candidatus Staskawiczbacteria bacterium RIFCSPLOWO2_01_FULL_37_25b</name>
    <dbReference type="NCBI Taxonomy" id="1802213"/>
    <lineage>
        <taxon>Bacteria</taxon>
        <taxon>Candidatus Staskawicziibacteriota</taxon>
    </lineage>
</organism>
<feature type="transmembrane region" description="Helical" evidence="1">
    <location>
        <begin position="104"/>
        <end position="132"/>
    </location>
</feature>
<proteinExistence type="predicted"/>
<sequence>MGLLTCEDRLRLCQQSLKDSNFSLEVSTLMIREGLSEEAAKQKILAKREREAEENWRRFNEHYSKRVFPFILASICSGALIIISLSFSFIAGQFWPNVMLSNSVFFYTFFFYFFGLSLVFAGSAVLAVANAINSSS</sequence>
<gene>
    <name evidence="2" type="ORF">A2998_03360</name>
</gene>
<evidence type="ECO:0000313" key="3">
    <source>
        <dbReference type="Proteomes" id="UP000178826"/>
    </source>
</evidence>
<dbReference type="AlphaFoldDB" id="A0A1G2IDJ8"/>
<keyword evidence="1" id="KW-0472">Membrane</keyword>
<name>A0A1G2IDJ8_9BACT</name>
<keyword evidence="1" id="KW-1133">Transmembrane helix</keyword>
<dbReference type="Proteomes" id="UP000178826">
    <property type="component" value="Unassembled WGS sequence"/>
</dbReference>